<evidence type="ECO:0000313" key="2">
    <source>
        <dbReference type="Proteomes" id="UP000183832"/>
    </source>
</evidence>
<reference evidence="1 2" key="1">
    <citation type="submission" date="2015-04" db="EMBL/GenBank/DDBJ databases">
        <authorList>
            <person name="Syromyatnikov M.Y."/>
            <person name="Popov V.N."/>
        </authorList>
    </citation>
    <scope>NUCLEOTIDE SEQUENCE [LARGE SCALE GENOMIC DNA]</scope>
</reference>
<dbReference type="AlphaFoldDB" id="A0A1J1IHI5"/>
<dbReference type="EMBL" id="CVRI01000052">
    <property type="protein sequence ID" value="CRK99664.1"/>
    <property type="molecule type" value="Genomic_DNA"/>
</dbReference>
<evidence type="ECO:0000313" key="1">
    <source>
        <dbReference type="EMBL" id="CRK99664.1"/>
    </source>
</evidence>
<gene>
    <name evidence="1" type="ORF">CLUMA_CG013073</name>
</gene>
<protein>
    <submittedName>
        <fullName evidence="1">CLUMA_CG013073, isoform A</fullName>
    </submittedName>
</protein>
<keyword evidence="2" id="KW-1185">Reference proteome</keyword>
<name>A0A1J1IHI5_9DIPT</name>
<accession>A0A1J1IHI5</accession>
<organism evidence="1 2">
    <name type="scientific">Clunio marinus</name>
    <dbReference type="NCBI Taxonomy" id="568069"/>
    <lineage>
        <taxon>Eukaryota</taxon>
        <taxon>Metazoa</taxon>
        <taxon>Ecdysozoa</taxon>
        <taxon>Arthropoda</taxon>
        <taxon>Hexapoda</taxon>
        <taxon>Insecta</taxon>
        <taxon>Pterygota</taxon>
        <taxon>Neoptera</taxon>
        <taxon>Endopterygota</taxon>
        <taxon>Diptera</taxon>
        <taxon>Nematocera</taxon>
        <taxon>Chironomoidea</taxon>
        <taxon>Chironomidae</taxon>
        <taxon>Clunio</taxon>
    </lineage>
</organism>
<dbReference type="Proteomes" id="UP000183832">
    <property type="component" value="Unassembled WGS sequence"/>
</dbReference>
<proteinExistence type="predicted"/>
<sequence length="66" mass="8086">MNFSGIRKFKSFMDFKKNNQKFPLSPKKKHFQSFMNPIYNEAYVMNRKSQFTQKLIRFEEQIDRDG</sequence>